<reference evidence="2" key="1">
    <citation type="submission" date="2015-12" db="EMBL/GenBank/DDBJ databases">
        <title>Update maize B73 reference genome by single molecule sequencing technologies.</title>
        <authorList>
            <consortium name="Maize Genome Sequencing Project"/>
            <person name="Ware D."/>
        </authorList>
    </citation>
    <scope>NUCLEOTIDE SEQUENCE [LARGE SCALE GENOMIC DNA]</scope>
    <source>
        <tissue evidence="2">Seedling</tissue>
    </source>
</reference>
<name>A0A1D6K3C1_MAIZE</name>
<gene>
    <name evidence="2" type="ORF">ZEAMMB73_Zm00001d029188</name>
</gene>
<dbReference type="GO" id="GO:0008168">
    <property type="term" value="F:methyltransferase activity"/>
    <property type="evidence" value="ECO:0007669"/>
    <property type="project" value="UniProtKB-KW"/>
</dbReference>
<dbReference type="EMBL" id="CM007647">
    <property type="protein sequence ID" value="ONL98145.1"/>
    <property type="molecule type" value="Genomic_DNA"/>
</dbReference>
<protein>
    <submittedName>
        <fullName evidence="2">COMPASS-like H3K4 histone methylase component WDR5B</fullName>
    </submittedName>
</protein>
<sequence length="168" mass="18645">MARSTVSSARRRTTRPRASARRRRRSRSSTPSSPRARRSFSRRALTLHGTRCPVPRPGSRGPSDATRTLMRIQRRRPNSSSSRPGSLCSSAVRLEMIARSLAVPSLVMHRCSPQGKIWCSGESYLIESSSRGCQAVSLHLWGKEDCHGLSLSQTPLMWEPPTLGLPLL</sequence>
<dbReference type="GO" id="GO:0032259">
    <property type="term" value="P:methylation"/>
    <property type="evidence" value="ECO:0007669"/>
    <property type="project" value="UniProtKB-KW"/>
</dbReference>
<proteinExistence type="predicted"/>
<feature type="region of interest" description="Disordered" evidence="1">
    <location>
        <begin position="1"/>
        <end position="86"/>
    </location>
</feature>
<accession>A0A1D6K3C1</accession>
<organism evidence="2">
    <name type="scientific">Zea mays</name>
    <name type="common">Maize</name>
    <dbReference type="NCBI Taxonomy" id="4577"/>
    <lineage>
        <taxon>Eukaryota</taxon>
        <taxon>Viridiplantae</taxon>
        <taxon>Streptophyta</taxon>
        <taxon>Embryophyta</taxon>
        <taxon>Tracheophyta</taxon>
        <taxon>Spermatophyta</taxon>
        <taxon>Magnoliopsida</taxon>
        <taxon>Liliopsida</taxon>
        <taxon>Poales</taxon>
        <taxon>Poaceae</taxon>
        <taxon>PACMAD clade</taxon>
        <taxon>Panicoideae</taxon>
        <taxon>Andropogonodae</taxon>
        <taxon>Andropogoneae</taxon>
        <taxon>Tripsacinae</taxon>
        <taxon>Zea</taxon>
    </lineage>
</organism>
<evidence type="ECO:0000313" key="2">
    <source>
        <dbReference type="EMBL" id="ONL98145.1"/>
    </source>
</evidence>
<evidence type="ECO:0000256" key="1">
    <source>
        <dbReference type="SAM" id="MobiDB-lite"/>
    </source>
</evidence>
<dbReference type="AlphaFoldDB" id="A0A1D6K3C1"/>
<feature type="compositionally biased region" description="Basic residues" evidence="1">
    <location>
        <begin position="9"/>
        <end position="27"/>
    </location>
</feature>
<keyword evidence="2" id="KW-0489">Methyltransferase</keyword>
<keyword evidence="2" id="KW-0808">Transferase</keyword>